<sequence length="85" mass="8942">ASAVSRTVTRALSCRRRGLQGREPLPPASSPPLPLIPAVLRLTGLGQVRFSSQAQPKPSQAQLPQSSPAFFRAISPSGGPVRSDQ</sequence>
<proteinExistence type="predicted"/>
<feature type="region of interest" description="Disordered" evidence="1">
    <location>
        <begin position="51"/>
        <end position="85"/>
    </location>
</feature>
<dbReference type="Proteomes" id="UP000233551">
    <property type="component" value="Unassembled WGS sequence"/>
</dbReference>
<feature type="compositionally biased region" description="Low complexity" evidence="1">
    <location>
        <begin position="51"/>
        <end position="69"/>
    </location>
</feature>
<gene>
    <name evidence="2" type="ORF">CRG98_049590</name>
</gene>
<evidence type="ECO:0000313" key="3">
    <source>
        <dbReference type="Proteomes" id="UP000233551"/>
    </source>
</evidence>
<comment type="caution">
    <text evidence="2">The sequence shown here is derived from an EMBL/GenBank/DDBJ whole genome shotgun (WGS) entry which is preliminary data.</text>
</comment>
<feature type="region of interest" description="Disordered" evidence="1">
    <location>
        <begin position="1"/>
        <end position="33"/>
    </location>
</feature>
<feature type="non-terminal residue" evidence="2">
    <location>
        <position position="85"/>
    </location>
</feature>
<accession>A0A2I0HBE7</accession>
<feature type="non-terminal residue" evidence="2">
    <location>
        <position position="1"/>
    </location>
</feature>
<dbReference type="AlphaFoldDB" id="A0A2I0HBE7"/>
<dbReference type="EMBL" id="PGOL01041255">
    <property type="protein sequence ID" value="PKI07516.1"/>
    <property type="molecule type" value="Genomic_DNA"/>
</dbReference>
<name>A0A2I0HBE7_PUNGR</name>
<organism evidence="2 3">
    <name type="scientific">Punica granatum</name>
    <name type="common">Pomegranate</name>
    <dbReference type="NCBI Taxonomy" id="22663"/>
    <lineage>
        <taxon>Eukaryota</taxon>
        <taxon>Viridiplantae</taxon>
        <taxon>Streptophyta</taxon>
        <taxon>Embryophyta</taxon>
        <taxon>Tracheophyta</taxon>
        <taxon>Spermatophyta</taxon>
        <taxon>Magnoliopsida</taxon>
        <taxon>eudicotyledons</taxon>
        <taxon>Gunneridae</taxon>
        <taxon>Pentapetalae</taxon>
        <taxon>rosids</taxon>
        <taxon>malvids</taxon>
        <taxon>Myrtales</taxon>
        <taxon>Lythraceae</taxon>
        <taxon>Punica</taxon>
    </lineage>
</organism>
<feature type="compositionally biased region" description="Pro residues" evidence="1">
    <location>
        <begin position="24"/>
        <end position="33"/>
    </location>
</feature>
<evidence type="ECO:0000313" key="2">
    <source>
        <dbReference type="EMBL" id="PKI07516.1"/>
    </source>
</evidence>
<feature type="compositionally biased region" description="Polar residues" evidence="1">
    <location>
        <begin position="1"/>
        <end position="10"/>
    </location>
</feature>
<evidence type="ECO:0000256" key="1">
    <source>
        <dbReference type="SAM" id="MobiDB-lite"/>
    </source>
</evidence>
<reference evidence="2 3" key="1">
    <citation type="submission" date="2017-11" db="EMBL/GenBank/DDBJ databases">
        <title>De-novo sequencing of pomegranate (Punica granatum L.) genome.</title>
        <authorList>
            <person name="Akparov Z."/>
            <person name="Amiraslanov A."/>
            <person name="Hajiyeva S."/>
            <person name="Abbasov M."/>
            <person name="Kaur K."/>
            <person name="Hamwieh A."/>
            <person name="Solovyev V."/>
            <person name="Salamov A."/>
            <person name="Braich B."/>
            <person name="Kosarev P."/>
            <person name="Mahmoud A."/>
            <person name="Hajiyev E."/>
            <person name="Babayeva S."/>
            <person name="Izzatullayeva V."/>
            <person name="Mammadov A."/>
            <person name="Mammadov A."/>
            <person name="Sharifova S."/>
            <person name="Ojaghi J."/>
            <person name="Eynullazada K."/>
            <person name="Bayramov B."/>
            <person name="Abdulazimova A."/>
            <person name="Shahmuradov I."/>
        </authorList>
    </citation>
    <scope>NUCLEOTIDE SEQUENCE [LARGE SCALE GENOMIC DNA]</scope>
    <source>
        <strain evidence="3">cv. AG2017</strain>
        <tissue evidence="2">Leaf</tissue>
    </source>
</reference>
<keyword evidence="3" id="KW-1185">Reference proteome</keyword>
<protein>
    <submittedName>
        <fullName evidence="2">Uncharacterized protein</fullName>
    </submittedName>
</protein>